<dbReference type="Proteomes" id="UP000887565">
    <property type="component" value="Unplaced"/>
</dbReference>
<name>A0A915JUS1_ROMCU</name>
<sequence length="70" mass="7810">MDEDKENRLEFSQDEWTTTNILVNSMFSDEAHLHLDGGVNRRPEPFPKPVFRARISLGAGLLGLNSGPNA</sequence>
<evidence type="ECO:0000313" key="2">
    <source>
        <dbReference type="WBParaSite" id="nRc.2.0.1.t30115-RA"/>
    </source>
</evidence>
<proteinExistence type="predicted"/>
<reference evidence="2" key="1">
    <citation type="submission" date="2022-11" db="UniProtKB">
        <authorList>
            <consortium name="WormBaseParasite"/>
        </authorList>
    </citation>
    <scope>IDENTIFICATION</scope>
</reference>
<dbReference type="WBParaSite" id="nRc.2.0.1.t30115-RA">
    <property type="protein sequence ID" value="nRc.2.0.1.t30115-RA"/>
    <property type="gene ID" value="nRc.2.0.1.g30115"/>
</dbReference>
<accession>A0A915JUS1</accession>
<protein>
    <submittedName>
        <fullName evidence="2">Uncharacterized protein</fullName>
    </submittedName>
</protein>
<evidence type="ECO:0000313" key="1">
    <source>
        <dbReference type="Proteomes" id="UP000887565"/>
    </source>
</evidence>
<dbReference type="AlphaFoldDB" id="A0A915JUS1"/>
<organism evidence="1 2">
    <name type="scientific">Romanomermis culicivorax</name>
    <name type="common">Nematode worm</name>
    <dbReference type="NCBI Taxonomy" id="13658"/>
    <lineage>
        <taxon>Eukaryota</taxon>
        <taxon>Metazoa</taxon>
        <taxon>Ecdysozoa</taxon>
        <taxon>Nematoda</taxon>
        <taxon>Enoplea</taxon>
        <taxon>Dorylaimia</taxon>
        <taxon>Mermithida</taxon>
        <taxon>Mermithoidea</taxon>
        <taxon>Mermithidae</taxon>
        <taxon>Romanomermis</taxon>
    </lineage>
</organism>
<keyword evidence="1" id="KW-1185">Reference proteome</keyword>